<evidence type="ECO:0000256" key="5">
    <source>
        <dbReference type="SAM" id="MobiDB-lite"/>
    </source>
</evidence>
<reference evidence="7 8" key="1">
    <citation type="journal article" date="2014" name="PLoS Genet.">
        <title>Analysis of the Phlebiopsis gigantea genome, transcriptome and secretome provides insight into its pioneer colonization strategies of wood.</title>
        <authorList>
            <person name="Hori C."/>
            <person name="Ishida T."/>
            <person name="Igarashi K."/>
            <person name="Samejima M."/>
            <person name="Suzuki H."/>
            <person name="Master E."/>
            <person name="Ferreira P."/>
            <person name="Ruiz-Duenas F.J."/>
            <person name="Held B."/>
            <person name="Canessa P."/>
            <person name="Larrondo L.F."/>
            <person name="Schmoll M."/>
            <person name="Druzhinina I.S."/>
            <person name="Kubicek C.P."/>
            <person name="Gaskell J.A."/>
            <person name="Kersten P."/>
            <person name="St John F."/>
            <person name="Glasner J."/>
            <person name="Sabat G."/>
            <person name="Splinter BonDurant S."/>
            <person name="Syed K."/>
            <person name="Yadav J."/>
            <person name="Mgbeahuruike A.C."/>
            <person name="Kovalchuk A."/>
            <person name="Asiegbu F.O."/>
            <person name="Lackner G."/>
            <person name="Hoffmeister D."/>
            <person name="Rencoret J."/>
            <person name="Gutierrez A."/>
            <person name="Sun H."/>
            <person name="Lindquist E."/>
            <person name="Barry K."/>
            <person name="Riley R."/>
            <person name="Grigoriev I.V."/>
            <person name="Henrissat B."/>
            <person name="Kues U."/>
            <person name="Berka R.M."/>
            <person name="Martinez A.T."/>
            <person name="Covert S.F."/>
            <person name="Blanchette R.A."/>
            <person name="Cullen D."/>
        </authorList>
    </citation>
    <scope>NUCLEOTIDE SEQUENCE [LARGE SCALE GENOMIC DNA]</scope>
    <source>
        <strain evidence="7 8">11061_1 CR5-6</strain>
    </source>
</reference>
<feature type="region of interest" description="Disordered" evidence="5">
    <location>
        <begin position="516"/>
        <end position="559"/>
    </location>
</feature>
<feature type="compositionally biased region" description="Basic and acidic residues" evidence="5">
    <location>
        <begin position="813"/>
        <end position="825"/>
    </location>
</feature>
<feature type="domain" description="PHD-type" evidence="6">
    <location>
        <begin position="598"/>
        <end position="650"/>
    </location>
</feature>
<dbReference type="InterPro" id="IPR001965">
    <property type="entry name" value="Znf_PHD"/>
</dbReference>
<keyword evidence="2 4" id="KW-0863">Zinc-finger</keyword>
<evidence type="ECO:0000313" key="7">
    <source>
        <dbReference type="EMBL" id="KIP04049.1"/>
    </source>
</evidence>
<dbReference type="PROSITE" id="PS01359">
    <property type="entry name" value="ZF_PHD_1"/>
    <property type="match status" value="1"/>
</dbReference>
<organism evidence="7 8">
    <name type="scientific">Phlebiopsis gigantea (strain 11061_1 CR5-6)</name>
    <name type="common">White-rot fungus</name>
    <name type="synonym">Peniophora gigantea</name>
    <dbReference type="NCBI Taxonomy" id="745531"/>
    <lineage>
        <taxon>Eukaryota</taxon>
        <taxon>Fungi</taxon>
        <taxon>Dikarya</taxon>
        <taxon>Basidiomycota</taxon>
        <taxon>Agaricomycotina</taxon>
        <taxon>Agaricomycetes</taxon>
        <taxon>Polyporales</taxon>
        <taxon>Phanerochaetaceae</taxon>
        <taxon>Phlebiopsis</taxon>
    </lineage>
</organism>
<feature type="compositionally biased region" description="Pro residues" evidence="5">
    <location>
        <begin position="549"/>
        <end position="558"/>
    </location>
</feature>
<accession>A0A0C3NGY7</accession>
<name>A0A0C3NGY7_PHLG1</name>
<dbReference type="HOGENOM" id="CLU_013082_0_0_1"/>
<feature type="compositionally biased region" description="Polar residues" evidence="5">
    <location>
        <begin position="24"/>
        <end position="33"/>
    </location>
</feature>
<protein>
    <recommendedName>
        <fullName evidence="6">PHD-type domain-containing protein</fullName>
    </recommendedName>
</protein>
<dbReference type="InterPro" id="IPR019786">
    <property type="entry name" value="Zinc_finger_PHD-type_CS"/>
</dbReference>
<feature type="compositionally biased region" description="Polar residues" evidence="5">
    <location>
        <begin position="830"/>
        <end position="842"/>
    </location>
</feature>
<keyword evidence="3" id="KW-0862">Zinc</keyword>
<dbReference type="InterPro" id="IPR013083">
    <property type="entry name" value="Znf_RING/FYVE/PHD"/>
</dbReference>
<feature type="compositionally biased region" description="Basic residues" evidence="5">
    <location>
        <begin position="445"/>
        <end position="454"/>
    </location>
</feature>
<feature type="compositionally biased region" description="Basic and acidic residues" evidence="5">
    <location>
        <begin position="269"/>
        <end position="288"/>
    </location>
</feature>
<feature type="compositionally biased region" description="Low complexity" evidence="5">
    <location>
        <begin position="227"/>
        <end position="239"/>
    </location>
</feature>
<dbReference type="Pfam" id="PF00628">
    <property type="entry name" value="PHD"/>
    <property type="match status" value="1"/>
</dbReference>
<dbReference type="GO" id="GO:0008270">
    <property type="term" value="F:zinc ion binding"/>
    <property type="evidence" value="ECO:0007669"/>
    <property type="project" value="UniProtKB-KW"/>
</dbReference>
<dbReference type="SMART" id="SM00249">
    <property type="entry name" value="PHD"/>
    <property type="match status" value="1"/>
</dbReference>
<dbReference type="InterPro" id="IPR019787">
    <property type="entry name" value="Znf_PHD-finger"/>
</dbReference>
<dbReference type="Gene3D" id="3.30.40.10">
    <property type="entry name" value="Zinc/RING finger domain, C3HC4 (zinc finger)"/>
    <property type="match status" value="1"/>
</dbReference>
<dbReference type="CDD" id="cd15522">
    <property type="entry name" value="PHD_TAF3"/>
    <property type="match status" value="1"/>
</dbReference>
<keyword evidence="8" id="KW-1185">Reference proteome</keyword>
<evidence type="ECO:0000256" key="3">
    <source>
        <dbReference type="ARBA" id="ARBA00022833"/>
    </source>
</evidence>
<dbReference type="OrthoDB" id="436852at2759"/>
<feature type="region of interest" description="Disordered" evidence="5">
    <location>
        <begin position="803"/>
        <end position="860"/>
    </location>
</feature>
<feature type="compositionally biased region" description="Polar residues" evidence="5">
    <location>
        <begin position="71"/>
        <end position="92"/>
    </location>
</feature>
<feature type="compositionally biased region" description="Basic and acidic residues" evidence="5">
    <location>
        <begin position="382"/>
        <end position="408"/>
    </location>
</feature>
<feature type="compositionally biased region" description="Low complexity" evidence="5">
    <location>
        <begin position="182"/>
        <end position="197"/>
    </location>
</feature>
<feature type="region of interest" description="Disordered" evidence="5">
    <location>
        <begin position="742"/>
        <end position="761"/>
    </location>
</feature>
<dbReference type="AlphaFoldDB" id="A0A0C3NGY7"/>
<dbReference type="PROSITE" id="PS50016">
    <property type="entry name" value="ZF_PHD_2"/>
    <property type="match status" value="1"/>
</dbReference>
<feature type="region of interest" description="Disordered" evidence="5">
    <location>
        <begin position="1"/>
        <end position="114"/>
    </location>
</feature>
<dbReference type="STRING" id="745531.A0A0C3NGY7"/>
<proteinExistence type="predicted"/>
<dbReference type="Proteomes" id="UP000053257">
    <property type="component" value="Unassembled WGS sequence"/>
</dbReference>
<evidence type="ECO:0000259" key="6">
    <source>
        <dbReference type="PROSITE" id="PS50016"/>
    </source>
</evidence>
<feature type="region of interest" description="Disordered" evidence="5">
    <location>
        <begin position="687"/>
        <end position="732"/>
    </location>
</feature>
<sequence length="860" mass="94668">MSGPLHPSQTSVPYQPGKVWGHNRGNNMDVLNTSDDRLGVAGNAMDEDIPERVHRPFDSAPVTLRPKGASQLPTPQSPSNPSALVSSVNFSADSPIRHGNRSTTTLATPIAAAEQPSPVRLERFNSSGSLITPESSPIFSRRLKSNYVASVSPPSTPRGIHPRDTPDFSASTPRPYIPSTPSPRLAPRSPPSVLSSPFMEPAPRTPQKQIARRAPVESSAHADNLFSPAASSSKSTAPPLSAPVPQRPPGGEIYRIRMQMAADQASRVQETESRRPEYLRRAKRRLSDPDVNDAPSGDQENTAPTLGVTESPVKGRRITLFQETSEESFEQSLLAGGYPSYGHTPAYGEPSTPQQPAKGLSQRAMDWIQQSTPGFRPSSPVKEQDPGRLPNEEDQRKRRRLDAFRDHNPSAAHGKLFATELEGRGRVLLDRPVEEVPFLNPTTPTKKRSRRKKAPAGDGPSRRKAEAVTEPTEFIRPNWLDQSFPWSLRLQEREEDAKKEEEEKLRWIERYLELESDEDDEDDQSLGLPPTDAEEPAVRRGRGKMVPLPVNPAAPPRPQVTQAKAYYPSDPADARAALLSKRSVRALAFRRRQEKDQEVACGCNGQGEDSSLVQCDDCHRWYHLACIGVSDPAELGNEEDPWYCRDCLGLLPVGSSSPIYVPTDDRPVTGPRRDPLFFQGAAVQESPPGLLWHTPRAPKTPSRSRDVTHHFSTRSSWADSSDVGPVTPSTATRGARIYRTPSAFDPLDEPFDPTATPSRGMRLTGPFTTPKATHIWPHRATTLQTPSRAGAYRKLSSTGLQFPAQFPGEYDDSPVRRTQPREAVRMPRQNVESPLASRSTAYPQIVRTGSPVARGSGHRA</sequence>
<dbReference type="InterPro" id="IPR011011">
    <property type="entry name" value="Znf_FYVE_PHD"/>
</dbReference>
<keyword evidence="1" id="KW-0479">Metal-binding</keyword>
<evidence type="ECO:0000313" key="8">
    <source>
        <dbReference type="Proteomes" id="UP000053257"/>
    </source>
</evidence>
<evidence type="ECO:0000256" key="4">
    <source>
        <dbReference type="PROSITE-ProRule" id="PRU00146"/>
    </source>
</evidence>
<feature type="region of interest" description="Disordered" evidence="5">
    <location>
        <begin position="149"/>
        <end position="417"/>
    </location>
</feature>
<feature type="region of interest" description="Disordered" evidence="5">
    <location>
        <begin position="435"/>
        <end position="474"/>
    </location>
</feature>
<dbReference type="EMBL" id="KN840588">
    <property type="protein sequence ID" value="KIP04049.1"/>
    <property type="molecule type" value="Genomic_DNA"/>
</dbReference>
<evidence type="ECO:0000256" key="2">
    <source>
        <dbReference type="ARBA" id="ARBA00022771"/>
    </source>
</evidence>
<evidence type="ECO:0000256" key="1">
    <source>
        <dbReference type="ARBA" id="ARBA00022723"/>
    </source>
</evidence>
<dbReference type="SUPFAM" id="SSF57903">
    <property type="entry name" value="FYVE/PHD zinc finger"/>
    <property type="match status" value="1"/>
</dbReference>
<gene>
    <name evidence="7" type="ORF">PHLGIDRAFT_37122</name>
</gene>